<reference evidence="4" key="1">
    <citation type="submission" date="2022-10" db="EMBL/GenBank/DDBJ databases">
        <title>The complete genomes of actinobacterial strains from the NBC collection.</title>
        <authorList>
            <person name="Joergensen T.S."/>
            <person name="Alvarez Arevalo M."/>
            <person name="Sterndorff E.B."/>
            <person name="Faurdal D."/>
            <person name="Vuksanovic O."/>
            <person name="Mourched A.-S."/>
            <person name="Charusanti P."/>
            <person name="Shaw S."/>
            <person name="Blin K."/>
            <person name="Weber T."/>
        </authorList>
    </citation>
    <scope>NUCLEOTIDE SEQUENCE</scope>
    <source>
        <strain evidence="4">NBC_00254</strain>
    </source>
</reference>
<dbReference type="EMBL" id="CP108085">
    <property type="protein sequence ID" value="WUP74098.1"/>
    <property type="molecule type" value="Genomic_DNA"/>
</dbReference>
<keyword evidence="2" id="KW-0378">Hydrolase</keyword>
<keyword evidence="3" id="KW-0460">Magnesium</keyword>
<dbReference type="PANTHER" id="PTHR46470:SF4">
    <property type="entry name" value="5-AMINO-6-(5-PHOSPHO-D-RIBITYLAMINO)URACIL PHOSPHATASE YIGB"/>
    <property type="match status" value="1"/>
</dbReference>
<dbReference type="SFLD" id="SFLDG01129">
    <property type="entry name" value="C1.5:_HAD__Beta-PGM__Phosphata"/>
    <property type="match status" value="1"/>
</dbReference>
<evidence type="ECO:0000256" key="2">
    <source>
        <dbReference type="ARBA" id="ARBA00022801"/>
    </source>
</evidence>
<keyword evidence="5" id="KW-1185">Reference proteome</keyword>
<comment type="cofactor">
    <cofactor evidence="1">
        <name>Mg(2+)</name>
        <dbReference type="ChEBI" id="CHEBI:18420"/>
    </cofactor>
</comment>
<dbReference type="InterPro" id="IPR051400">
    <property type="entry name" value="HAD-like_hydrolase"/>
</dbReference>
<evidence type="ECO:0000313" key="5">
    <source>
        <dbReference type="Proteomes" id="UP001432011"/>
    </source>
</evidence>
<dbReference type="SUPFAM" id="SSF56784">
    <property type="entry name" value="HAD-like"/>
    <property type="match status" value="1"/>
</dbReference>
<evidence type="ECO:0000313" key="4">
    <source>
        <dbReference type="EMBL" id="WUP74098.1"/>
    </source>
</evidence>
<accession>A0ABZ1SM63</accession>
<dbReference type="SFLD" id="SFLDS00003">
    <property type="entry name" value="Haloacid_Dehalogenase"/>
    <property type="match status" value="1"/>
</dbReference>
<dbReference type="InterPro" id="IPR036412">
    <property type="entry name" value="HAD-like_sf"/>
</dbReference>
<dbReference type="Gene3D" id="1.20.120.710">
    <property type="entry name" value="Haloacid dehalogenase hydrolase-like domain"/>
    <property type="match status" value="1"/>
</dbReference>
<dbReference type="PRINTS" id="PR00413">
    <property type="entry name" value="HADHALOGNASE"/>
</dbReference>
<dbReference type="RefSeq" id="WP_142651538.1">
    <property type="nucleotide sequence ID" value="NZ_CP108085.1"/>
</dbReference>
<dbReference type="PANTHER" id="PTHR46470">
    <property type="entry name" value="N-ACYLNEURAMINATE-9-PHOSPHATASE"/>
    <property type="match status" value="1"/>
</dbReference>
<gene>
    <name evidence="4" type="ORF">OG913_32725</name>
</gene>
<name>A0ABZ1SM63_9ACTN</name>
<dbReference type="Pfam" id="PF00702">
    <property type="entry name" value="Hydrolase"/>
    <property type="match status" value="1"/>
</dbReference>
<proteinExistence type="predicted"/>
<evidence type="ECO:0000256" key="1">
    <source>
        <dbReference type="ARBA" id="ARBA00001946"/>
    </source>
</evidence>
<dbReference type="InterPro" id="IPR006439">
    <property type="entry name" value="HAD-SF_hydro_IA"/>
</dbReference>
<sequence length="224" mass="24506">MTRLALFDLDNTLVDHDEAFRRWAEEFADDHGLDAEAVERLVALNGHGYLPREALFAQVKEDFGIDGQVEDLYAAYRRRMPRLARCPQQVRDGLTRLRTAGWRVAIVTNGRADNQLGKIRSTGLDEVVDAWAVSGAEGVRKPERGLFEIAATRAGASLGAGGWVIGDHPVMDVAGGRAIGFATIWIDRGTWAGQEPAPDHTVTDVTEAIGILLSGVEHPIAERR</sequence>
<dbReference type="Proteomes" id="UP001432011">
    <property type="component" value="Chromosome"/>
</dbReference>
<dbReference type="InterPro" id="IPR023214">
    <property type="entry name" value="HAD_sf"/>
</dbReference>
<evidence type="ECO:0000256" key="3">
    <source>
        <dbReference type="ARBA" id="ARBA00022842"/>
    </source>
</evidence>
<protein>
    <submittedName>
        <fullName evidence="4">HAD hydrolase-like protein</fullName>
    </submittedName>
</protein>
<dbReference type="Gene3D" id="3.40.50.1000">
    <property type="entry name" value="HAD superfamily/HAD-like"/>
    <property type="match status" value="1"/>
</dbReference>
<organism evidence="4 5">
    <name type="scientific">Microbispora hainanensis</name>
    <dbReference type="NCBI Taxonomy" id="568844"/>
    <lineage>
        <taxon>Bacteria</taxon>
        <taxon>Bacillati</taxon>
        <taxon>Actinomycetota</taxon>
        <taxon>Actinomycetes</taxon>
        <taxon>Streptosporangiales</taxon>
        <taxon>Streptosporangiaceae</taxon>
        <taxon>Microbispora</taxon>
    </lineage>
</organism>